<accession>A0A1I7YUE8</accession>
<dbReference type="Proteomes" id="UP000095287">
    <property type="component" value="Unplaced"/>
</dbReference>
<proteinExistence type="predicted"/>
<sequence length="98" mass="11507">MVIERTLRTGLFNGNLVRSVKIKRREIWSDIVDIVMQYRTVVAMLQVVVSNKYLLKRQKEQRPYWTLGMKSHYPEATEASGLGHETNNPVWFNKRASK</sequence>
<evidence type="ECO:0000313" key="1">
    <source>
        <dbReference type="Proteomes" id="UP000095287"/>
    </source>
</evidence>
<dbReference type="AlphaFoldDB" id="A0A1I7YUE8"/>
<reference evidence="2" key="1">
    <citation type="submission" date="2016-11" db="UniProtKB">
        <authorList>
            <consortium name="WormBaseParasite"/>
        </authorList>
    </citation>
    <scope>IDENTIFICATION</scope>
</reference>
<dbReference type="WBParaSite" id="L893_g19826.t1">
    <property type="protein sequence ID" value="L893_g19826.t1"/>
    <property type="gene ID" value="L893_g19826"/>
</dbReference>
<protein>
    <submittedName>
        <fullName evidence="2">DNA-directed RNA polymerase</fullName>
    </submittedName>
</protein>
<keyword evidence="1" id="KW-1185">Reference proteome</keyword>
<organism evidence="1 2">
    <name type="scientific">Steinernema glaseri</name>
    <dbReference type="NCBI Taxonomy" id="37863"/>
    <lineage>
        <taxon>Eukaryota</taxon>
        <taxon>Metazoa</taxon>
        <taxon>Ecdysozoa</taxon>
        <taxon>Nematoda</taxon>
        <taxon>Chromadorea</taxon>
        <taxon>Rhabditida</taxon>
        <taxon>Tylenchina</taxon>
        <taxon>Panagrolaimomorpha</taxon>
        <taxon>Strongyloidoidea</taxon>
        <taxon>Steinernematidae</taxon>
        <taxon>Steinernema</taxon>
    </lineage>
</organism>
<evidence type="ECO:0000313" key="2">
    <source>
        <dbReference type="WBParaSite" id="L893_g19826.t1"/>
    </source>
</evidence>
<name>A0A1I7YUE8_9BILA</name>